<dbReference type="GeneID" id="84580585"/>
<feature type="region of interest" description="Disordered" evidence="1">
    <location>
        <begin position="65"/>
        <end position="108"/>
    </location>
</feature>
<dbReference type="Proteomes" id="UP000243985">
    <property type="component" value="Unassembled WGS sequence"/>
</dbReference>
<dbReference type="Pfam" id="PF14107">
    <property type="entry name" value="DUF4280"/>
    <property type="match status" value="1"/>
</dbReference>
<dbReference type="InterPro" id="IPR025460">
    <property type="entry name" value="DUF4280"/>
</dbReference>
<comment type="caution">
    <text evidence="2">The sequence shown here is derived from an EMBL/GenBank/DDBJ whole genome shotgun (WGS) entry which is preliminary data.</text>
</comment>
<evidence type="ECO:0000313" key="2">
    <source>
        <dbReference type="EMBL" id="PTX07052.1"/>
    </source>
</evidence>
<proteinExistence type="predicted"/>
<sequence length="270" mass="30383">MQESSEYTVKRKDTYVSIAKQIGLKDPMKLKEYHNERADFNSQVGNELHSNITLLIPSSEEVRELNGEIPFKDGIKQEQREEEQKQQEEKEKEAAAEQQKQEGNSEHDDKYYVVNGAKCICDKAETPQQATLRVTSHKMITFNEQSDKYVATEDDKTFIPAAMTFGKCTLKPSSSGNLPCSPQFAPKWSKTYEGTKVLGKNTLTEISELQCMIGGKITIAKHGQTDSVLLQHSENTTPLEVNAVNPAIEMPKKELAFPVVKNVTIKQIED</sequence>
<dbReference type="EMBL" id="QBKG01000005">
    <property type="protein sequence ID" value="PTX07052.1"/>
    <property type="molecule type" value="Genomic_DNA"/>
</dbReference>
<evidence type="ECO:0000313" key="3">
    <source>
        <dbReference type="Proteomes" id="UP000243985"/>
    </source>
</evidence>
<accession>A0A2T5XUU3</accession>
<reference evidence="2 3" key="1">
    <citation type="submission" date="2018-04" db="EMBL/GenBank/DDBJ databases">
        <title>Genomic Encyclopedia of Archaeal and Bacterial Type Strains, Phase II (KMG-II): from individual species to whole genera.</title>
        <authorList>
            <person name="Goeker M."/>
        </authorList>
    </citation>
    <scope>NUCLEOTIDE SEQUENCE [LARGE SCALE GENOMIC DNA]</scope>
    <source>
        <strain evidence="2 3">DSM 22902</strain>
    </source>
</reference>
<evidence type="ECO:0000256" key="1">
    <source>
        <dbReference type="SAM" id="MobiDB-lite"/>
    </source>
</evidence>
<name>A0A2T5XUU3_9FLAO</name>
<gene>
    <name evidence="2" type="ORF">C8P65_10555</name>
</gene>
<dbReference type="RefSeq" id="WP_107782032.1">
    <property type="nucleotide sequence ID" value="NZ_QBKG01000005.1"/>
</dbReference>
<dbReference type="AlphaFoldDB" id="A0A2T5XUU3"/>
<organism evidence="2 3">
    <name type="scientific">Capnocytophaga leadbetteri</name>
    <dbReference type="NCBI Taxonomy" id="327575"/>
    <lineage>
        <taxon>Bacteria</taxon>
        <taxon>Pseudomonadati</taxon>
        <taxon>Bacteroidota</taxon>
        <taxon>Flavobacteriia</taxon>
        <taxon>Flavobacteriales</taxon>
        <taxon>Flavobacteriaceae</taxon>
        <taxon>Capnocytophaga</taxon>
    </lineage>
</organism>
<protein>
    <submittedName>
        <fullName evidence="2">Uncharacterized protein DUF4280</fullName>
    </submittedName>
</protein>